<dbReference type="EMBL" id="PQXM01000844">
    <property type="protein sequence ID" value="TGO68128.1"/>
    <property type="molecule type" value="Genomic_DNA"/>
</dbReference>
<evidence type="ECO:0000313" key="1">
    <source>
        <dbReference type="EMBL" id="TGO68128.1"/>
    </source>
</evidence>
<accession>A0A4Z1J3C3</accession>
<keyword evidence="2" id="KW-1185">Reference proteome</keyword>
<gene>
    <name evidence="1" type="ORF">BELL_0846g00030</name>
</gene>
<name>A0A4Z1J3C3_9HELO</name>
<dbReference type="AlphaFoldDB" id="A0A4Z1J3C3"/>
<organism evidence="1 2">
    <name type="scientific">Botrytis elliptica</name>
    <dbReference type="NCBI Taxonomy" id="278938"/>
    <lineage>
        <taxon>Eukaryota</taxon>
        <taxon>Fungi</taxon>
        <taxon>Dikarya</taxon>
        <taxon>Ascomycota</taxon>
        <taxon>Pezizomycotina</taxon>
        <taxon>Leotiomycetes</taxon>
        <taxon>Helotiales</taxon>
        <taxon>Sclerotiniaceae</taxon>
        <taxon>Botrytis</taxon>
    </lineage>
</organism>
<evidence type="ECO:0000313" key="2">
    <source>
        <dbReference type="Proteomes" id="UP000297229"/>
    </source>
</evidence>
<dbReference type="Proteomes" id="UP000297229">
    <property type="component" value="Unassembled WGS sequence"/>
</dbReference>
<sequence>MQYGFEVLNRKLKTNKKTSKSLDFRDGRTFETVSNLRVVTMSYTCNAPNPLRSKRSKVLGEADEDIFMVKIKPLTCTDLIMIPGRACEMIVTRDGMN</sequence>
<reference evidence="1 2" key="1">
    <citation type="submission" date="2017-12" db="EMBL/GenBank/DDBJ databases">
        <title>Comparative genomics of Botrytis spp.</title>
        <authorList>
            <person name="Valero-Jimenez C.A."/>
            <person name="Tapia P."/>
            <person name="Veloso J."/>
            <person name="Silva-Moreno E."/>
            <person name="Staats M."/>
            <person name="Valdes J.H."/>
            <person name="Van Kan J.A.L."/>
        </authorList>
    </citation>
    <scope>NUCLEOTIDE SEQUENCE [LARGE SCALE GENOMIC DNA]</scope>
    <source>
        <strain evidence="1 2">Be9601</strain>
    </source>
</reference>
<proteinExistence type="predicted"/>
<protein>
    <submittedName>
        <fullName evidence="1">Uncharacterized protein</fullName>
    </submittedName>
</protein>
<comment type="caution">
    <text evidence="1">The sequence shown here is derived from an EMBL/GenBank/DDBJ whole genome shotgun (WGS) entry which is preliminary data.</text>
</comment>